<keyword evidence="5" id="KW-1185">Reference proteome</keyword>
<protein>
    <recommendedName>
        <fullName evidence="3">RING-type domain-containing protein</fullName>
    </recommendedName>
</protein>
<dbReference type="Gene3D" id="3.30.40.10">
    <property type="entry name" value="Zinc/RING finger domain, C3HC4 (zinc finger)"/>
    <property type="match status" value="1"/>
</dbReference>
<accession>A0A8H4RKM7</accession>
<dbReference type="EMBL" id="JAAMPI010000531">
    <property type="protein sequence ID" value="KAF4630625.1"/>
    <property type="molecule type" value="Genomic_DNA"/>
</dbReference>
<keyword evidence="2" id="KW-0472">Membrane</keyword>
<dbReference type="PROSITE" id="PS50089">
    <property type="entry name" value="ZF_RING_2"/>
    <property type="match status" value="1"/>
</dbReference>
<keyword evidence="2" id="KW-0812">Transmembrane</keyword>
<evidence type="ECO:0000313" key="5">
    <source>
        <dbReference type="Proteomes" id="UP000566819"/>
    </source>
</evidence>
<feature type="transmembrane region" description="Helical" evidence="2">
    <location>
        <begin position="40"/>
        <end position="66"/>
    </location>
</feature>
<organism evidence="4 5">
    <name type="scientific">Cudoniella acicularis</name>
    <dbReference type="NCBI Taxonomy" id="354080"/>
    <lineage>
        <taxon>Eukaryota</taxon>
        <taxon>Fungi</taxon>
        <taxon>Dikarya</taxon>
        <taxon>Ascomycota</taxon>
        <taxon>Pezizomycotina</taxon>
        <taxon>Leotiomycetes</taxon>
        <taxon>Helotiales</taxon>
        <taxon>Tricladiaceae</taxon>
        <taxon>Cudoniella</taxon>
    </lineage>
</organism>
<evidence type="ECO:0000256" key="2">
    <source>
        <dbReference type="SAM" id="Phobius"/>
    </source>
</evidence>
<keyword evidence="1" id="KW-0862">Zinc</keyword>
<dbReference type="Proteomes" id="UP000566819">
    <property type="component" value="Unassembled WGS sequence"/>
</dbReference>
<evidence type="ECO:0000256" key="1">
    <source>
        <dbReference type="PROSITE-ProRule" id="PRU00175"/>
    </source>
</evidence>
<dbReference type="OrthoDB" id="1431934at2759"/>
<keyword evidence="1" id="KW-0863">Zinc-finger</keyword>
<dbReference type="InterPro" id="IPR001841">
    <property type="entry name" value="Znf_RING"/>
</dbReference>
<proteinExistence type="predicted"/>
<gene>
    <name evidence="4" type="ORF">G7Y89_g7514</name>
</gene>
<sequence length="245" mass="27784">MATETWIRFVHAWHTLGVVLKWMCITVVGIPVAIATCLVVALAALIFFALVLLTAAAILFGLYWLIRGSIMLLMRAPESFTEWLRVRADKRLLPLSEREKIPVHDPWNIGRISRRAARERHPPVQPVPAGYDDIEGQLQVPQAVHLAEERLPDSQIPASNIPGSNADLWRCEVCFEDKNRTEFPARVVTNTCQHGTLHCCNECLAQTITTAFEGNIWNDIRCPVCNEQLEHKDIAEFAPREIFER</sequence>
<dbReference type="InterPro" id="IPR013083">
    <property type="entry name" value="Znf_RING/FYVE/PHD"/>
</dbReference>
<feature type="domain" description="RING-type" evidence="3">
    <location>
        <begin position="171"/>
        <end position="226"/>
    </location>
</feature>
<evidence type="ECO:0000259" key="3">
    <source>
        <dbReference type="PROSITE" id="PS50089"/>
    </source>
</evidence>
<dbReference type="AlphaFoldDB" id="A0A8H4RKM7"/>
<comment type="caution">
    <text evidence="4">The sequence shown here is derived from an EMBL/GenBank/DDBJ whole genome shotgun (WGS) entry which is preliminary data.</text>
</comment>
<keyword evidence="2" id="KW-1133">Transmembrane helix</keyword>
<reference evidence="4 5" key="1">
    <citation type="submission" date="2020-03" db="EMBL/GenBank/DDBJ databases">
        <title>Draft Genome Sequence of Cudoniella acicularis.</title>
        <authorList>
            <person name="Buettner E."/>
            <person name="Kellner H."/>
        </authorList>
    </citation>
    <scope>NUCLEOTIDE SEQUENCE [LARGE SCALE GENOMIC DNA]</scope>
    <source>
        <strain evidence="4 5">DSM 108380</strain>
    </source>
</reference>
<name>A0A8H4RKM7_9HELO</name>
<dbReference type="SUPFAM" id="SSF57850">
    <property type="entry name" value="RING/U-box"/>
    <property type="match status" value="1"/>
</dbReference>
<dbReference type="GO" id="GO:0008270">
    <property type="term" value="F:zinc ion binding"/>
    <property type="evidence" value="ECO:0007669"/>
    <property type="project" value="UniProtKB-KW"/>
</dbReference>
<evidence type="ECO:0000313" key="4">
    <source>
        <dbReference type="EMBL" id="KAF4630625.1"/>
    </source>
</evidence>
<feature type="transmembrane region" description="Helical" evidence="2">
    <location>
        <begin position="12"/>
        <end position="34"/>
    </location>
</feature>
<keyword evidence="1" id="KW-0479">Metal-binding</keyword>